<dbReference type="Proteomes" id="UP000265520">
    <property type="component" value="Unassembled WGS sequence"/>
</dbReference>
<sequence>AYDFLDLYYGFGRTFFNPASAKVLSRFDALQKAVKNYTIDATPDDRRGVLQQV</sequence>
<accession>A0A392QZ77</accession>
<comment type="caution">
    <text evidence="1">The sequence shown here is derived from an EMBL/GenBank/DDBJ whole genome shotgun (WGS) entry which is preliminary data.</text>
</comment>
<evidence type="ECO:0000313" key="2">
    <source>
        <dbReference type="Proteomes" id="UP000265520"/>
    </source>
</evidence>
<dbReference type="AlphaFoldDB" id="A0A392QZ77"/>
<dbReference type="EMBL" id="LXQA010166637">
    <property type="protein sequence ID" value="MCI28575.1"/>
    <property type="molecule type" value="Genomic_DNA"/>
</dbReference>
<keyword evidence="2" id="KW-1185">Reference proteome</keyword>
<organism evidence="1 2">
    <name type="scientific">Trifolium medium</name>
    <dbReference type="NCBI Taxonomy" id="97028"/>
    <lineage>
        <taxon>Eukaryota</taxon>
        <taxon>Viridiplantae</taxon>
        <taxon>Streptophyta</taxon>
        <taxon>Embryophyta</taxon>
        <taxon>Tracheophyta</taxon>
        <taxon>Spermatophyta</taxon>
        <taxon>Magnoliopsida</taxon>
        <taxon>eudicotyledons</taxon>
        <taxon>Gunneridae</taxon>
        <taxon>Pentapetalae</taxon>
        <taxon>rosids</taxon>
        <taxon>fabids</taxon>
        <taxon>Fabales</taxon>
        <taxon>Fabaceae</taxon>
        <taxon>Papilionoideae</taxon>
        <taxon>50 kb inversion clade</taxon>
        <taxon>NPAAA clade</taxon>
        <taxon>Hologalegina</taxon>
        <taxon>IRL clade</taxon>
        <taxon>Trifolieae</taxon>
        <taxon>Trifolium</taxon>
    </lineage>
</organism>
<evidence type="ECO:0000313" key="1">
    <source>
        <dbReference type="EMBL" id="MCI28575.1"/>
    </source>
</evidence>
<feature type="non-terminal residue" evidence="1">
    <location>
        <position position="1"/>
    </location>
</feature>
<name>A0A392QZ77_9FABA</name>
<reference evidence="1 2" key="1">
    <citation type="journal article" date="2018" name="Front. Plant Sci.">
        <title>Red Clover (Trifolium pratense) and Zigzag Clover (T. medium) - A Picture of Genomic Similarities and Differences.</title>
        <authorList>
            <person name="Dluhosova J."/>
            <person name="Istvanek J."/>
            <person name="Nedelnik J."/>
            <person name="Repkova J."/>
        </authorList>
    </citation>
    <scope>NUCLEOTIDE SEQUENCE [LARGE SCALE GENOMIC DNA]</scope>
    <source>
        <strain evidence="2">cv. 10/8</strain>
        <tissue evidence="1">Leaf</tissue>
    </source>
</reference>
<proteinExistence type="predicted"/>
<protein>
    <submittedName>
        <fullName evidence="1">Thioredoxin-like protein AAED1 chloroplastic-like</fullName>
    </submittedName>
</protein>